<organism evidence="4 5">
    <name type="scientific">Neomicrococcus lactis</name>
    <dbReference type="NCBI Taxonomy" id="732241"/>
    <lineage>
        <taxon>Bacteria</taxon>
        <taxon>Bacillati</taxon>
        <taxon>Actinomycetota</taxon>
        <taxon>Actinomycetes</taxon>
        <taxon>Micrococcales</taxon>
        <taxon>Micrococcaceae</taxon>
        <taxon>Neomicrococcus</taxon>
    </lineage>
</organism>
<dbReference type="InterPro" id="IPR022029">
    <property type="entry name" value="YoaR-like_PG-bd"/>
</dbReference>
<evidence type="ECO:0000313" key="4">
    <source>
        <dbReference type="EMBL" id="MBB5597827.1"/>
    </source>
</evidence>
<dbReference type="PANTHER" id="PTHR35788">
    <property type="entry name" value="EXPORTED PROTEIN-RELATED"/>
    <property type="match status" value="1"/>
</dbReference>
<evidence type="ECO:0000313" key="5">
    <source>
        <dbReference type="Proteomes" id="UP000523863"/>
    </source>
</evidence>
<evidence type="ECO:0000259" key="3">
    <source>
        <dbReference type="Pfam" id="PF12229"/>
    </source>
</evidence>
<keyword evidence="2" id="KW-0812">Transmembrane</keyword>
<dbReference type="EMBL" id="JACHBL010000001">
    <property type="protein sequence ID" value="MBB5597827.1"/>
    <property type="molecule type" value="Genomic_DNA"/>
</dbReference>
<evidence type="ECO:0000256" key="2">
    <source>
        <dbReference type="SAM" id="Phobius"/>
    </source>
</evidence>
<proteinExistence type="predicted"/>
<keyword evidence="5" id="KW-1185">Reference proteome</keyword>
<dbReference type="RefSeq" id="WP_183641015.1">
    <property type="nucleotide sequence ID" value="NZ_JACHBL010000001.1"/>
</dbReference>
<dbReference type="InterPro" id="IPR007391">
    <property type="entry name" value="Vancomycin_resist_VanW"/>
</dbReference>
<sequence length="589" mass="62895">MTSHNNASDAAAGAPGQKSEALGTNGDYGRGSRKKSGWIIAGATIALLACGYGGAAYALQDRVPTDAKVEGVEVGGMSRAKAVEKLQESFDPVTEETFAVVAGDNRGSVTPKDAGLSFDYSGTLDGLTGFTLNPVTLYQRAFGGAELQLKNAVDTAALENSLKELSGKLNQKAVEGSLSVAGAHVTYKAPVPGHQVDLEETKDAISQQWGTSTEEIEAVVDTLKPATPESAFTEAKESAEKLLSGNITVAAGDYSSVLTPTALANATSFTTKDAEVNLVLDNTKINNAVVAANSKLKSTARDASVQFKDGEPVVVPGQVGRAIDSDGLNEKVLTASTTSERKTTVDFKEVKPEVTTEEVERWGLTKKIVEFSTPYPTYDTTRTKNLVAGAKKITGDIVQPGEVFSLSKALGPITKENGYFESGVVEDGFSSKAVGGGLSQISTQMFNVGFLGGMDDVTHQPHSRWFDRYPAGREATLWSGQIDMKWRNSTDHPVLIQTFVTDSRVVSVLWGTKKWDVKVSSSGPYNQTNPKTVYNSSDKCVPESGGQKGFTIDTTRTRTNGSTTLPKDRLRWTYQPWNKVVCGEDPNKN</sequence>
<keyword evidence="2" id="KW-0472">Membrane</keyword>
<feature type="transmembrane region" description="Helical" evidence="2">
    <location>
        <begin position="38"/>
        <end position="59"/>
    </location>
</feature>
<comment type="caution">
    <text evidence="4">The sequence shown here is derived from an EMBL/GenBank/DDBJ whole genome shotgun (WGS) entry which is preliminary data.</text>
</comment>
<keyword evidence="2" id="KW-1133">Transmembrane helix</keyword>
<feature type="domain" description="YoaR-like putative peptidoglycan binding" evidence="3">
    <location>
        <begin position="267"/>
        <end position="342"/>
    </location>
</feature>
<dbReference type="InterPro" id="IPR052913">
    <property type="entry name" value="Glycopeptide_resist_protein"/>
</dbReference>
<dbReference type="AlphaFoldDB" id="A0A7W8YAD3"/>
<evidence type="ECO:0000256" key="1">
    <source>
        <dbReference type="SAM" id="MobiDB-lite"/>
    </source>
</evidence>
<reference evidence="4 5" key="1">
    <citation type="submission" date="2020-08" db="EMBL/GenBank/DDBJ databases">
        <title>Sequencing the genomes of 1000 actinobacteria strains.</title>
        <authorList>
            <person name="Klenk H.-P."/>
        </authorList>
    </citation>
    <scope>NUCLEOTIDE SEQUENCE [LARGE SCALE GENOMIC DNA]</scope>
    <source>
        <strain evidence="4 5">DSM 23694</strain>
    </source>
</reference>
<protein>
    <submittedName>
        <fullName evidence="4">Vancomycin resistance protein YoaR</fullName>
    </submittedName>
</protein>
<dbReference type="Pfam" id="PF04294">
    <property type="entry name" value="VanW"/>
    <property type="match status" value="1"/>
</dbReference>
<gene>
    <name evidence="4" type="ORF">BKA12_000907</name>
</gene>
<dbReference type="PANTHER" id="PTHR35788:SF1">
    <property type="entry name" value="EXPORTED PROTEIN"/>
    <property type="match status" value="1"/>
</dbReference>
<dbReference type="Proteomes" id="UP000523863">
    <property type="component" value="Unassembled WGS sequence"/>
</dbReference>
<feature type="domain" description="YoaR-like putative peptidoglycan binding" evidence="3">
    <location>
        <begin position="136"/>
        <end position="208"/>
    </location>
</feature>
<accession>A0A7W8YAD3</accession>
<feature type="region of interest" description="Disordered" evidence="1">
    <location>
        <begin position="1"/>
        <end position="33"/>
    </location>
</feature>
<dbReference type="Pfam" id="PF12229">
    <property type="entry name" value="PG_binding_4"/>
    <property type="match status" value="2"/>
</dbReference>
<name>A0A7W8YAD3_9MICC</name>